<dbReference type="Gene3D" id="3.40.50.620">
    <property type="entry name" value="HUPs"/>
    <property type="match status" value="1"/>
</dbReference>
<dbReference type="InterPro" id="IPR014729">
    <property type="entry name" value="Rossmann-like_a/b/a_fold"/>
</dbReference>
<accession>A0A3L7JUX5</accession>
<comment type="caution">
    <text evidence="2">The sequence shown here is derived from an EMBL/GenBank/DDBJ whole genome shotgun (WGS) entry which is preliminary data.</text>
</comment>
<feature type="domain" description="Diphthamide synthase" evidence="1">
    <location>
        <begin position="6"/>
        <end position="216"/>
    </location>
</feature>
<gene>
    <name evidence="2" type="ORF">D9X91_17375</name>
</gene>
<dbReference type="Pfam" id="PF01902">
    <property type="entry name" value="Diphthami_syn_2"/>
    <property type="match status" value="1"/>
</dbReference>
<dbReference type="Gene3D" id="3.90.1490.10">
    <property type="entry name" value="putative n-type atp pyrophosphatase, domain 2"/>
    <property type="match status" value="1"/>
</dbReference>
<dbReference type="AlphaFoldDB" id="A0A3L7JUX5"/>
<keyword evidence="2" id="KW-0378">Hydrolase</keyword>
<name>A0A3L7JUX5_9BACI</name>
<organism evidence="2 3">
    <name type="scientific">Falsibacillus albus</name>
    <dbReference type="NCBI Taxonomy" id="2478915"/>
    <lineage>
        <taxon>Bacteria</taxon>
        <taxon>Bacillati</taxon>
        <taxon>Bacillota</taxon>
        <taxon>Bacilli</taxon>
        <taxon>Bacillales</taxon>
        <taxon>Bacillaceae</taxon>
        <taxon>Falsibacillus</taxon>
    </lineage>
</organism>
<evidence type="ECO:0000259" key="1">
    <source>
        <dbReference type="Pfam" id="PF01902"/>
    </source>
</evidence>
<proteinExistence type="predicted"/>
<dbReference type="GO" id="GO:0016787">
    <property type="term" value="F:hydrolase activity"/>
    <property type="evidence" value="ECO:0007669"/>
    <property type="project" value="UniProtKB-KW"/>
</dbReference>
<dbReference type="EMBL" id="RCVZ01000014">
    <property type="protein sequence ID" value="RLQ93471.1"/>
    <property type="molecule type" value="Genomic_DNA"/>
</dbReference>
<reference evidence="2 3" key="1">
    <citation type="submission" date="2018-10" db="EMBL/GenBank/DDBJ databases">
        <title>Falsibacillus sp. genome draft.</title>
        <authorList>
            <person name="Shi S."/>
        </authorList>
    </citation>
    <scope>NUCLEOTIDE SEQUENCE [LARGE SCALE GENOMIC DNA]</scope>
    <source>
        <strain evidence="2 3">GY 10110</strain>
    </source>
</reference>
<dbReference type="InterPro" id="IPR002761">
    <property type="entry name" value="Diphthami_syn_dom"/>
</dbReference>
<protein>
    <submittedName>
        <fullName evidence="2">Adenine nucleotide alpha hydrolase</fullName>
    </submittedName>
</protein>
<dbReference type="Proteomes" id="UP000276770">
    <property type="component" value="Unassembled WGS sequence"/>
</dbReference>
<dbReference type="SUPFAM" id="SSF52402">
    <property type="entry name" value="Adenine nucleotide alpha hydrolases-like"/>
    <property type="match status" value="1"/>
</dbReference>
<dbReference type="CDD" id="cd01994">
    <property type="entry name" value="AANH_PF0828-like"/>
    <property type="match status" value="1"/>
</dbReference>
<keyword evidence="3" id="KW-1185">Reference proteome</keyword>
<evidence type="ECO:0000313" key="2">
    <source>
        <dbReference type="EMBL" id="RLQ93471.1"/>
    </source>
</evidence>
<evidence type="ECO:0000313" key="3">
    <source>
        <dbReference type="Proteomes" id="UP000276770"/>
    </source>
</evidence>
<sequence>MAIMKKVCVSWSGGRDSTLMLYNLLKSGEFNVSSLLTTLNAKSEKVLMHDIPHHLLQKQVSSLGIPLKEIWFDEKVSNDVYEKVMKNEIQNLVQSGHEYMAFGDLFLEDIRKYREKNLADTGLQPIFPLWGMTSEVSSQAFLNAGFKATIICVDSDQLDPSFTGAEYNQAFLDSLPDQVDPCGENGEFHTFVYDGPLFDTPVSFDVKGSYIKFDRFHYAELY</sequence>